<comment type="similarity">
    <text evidence="2">Belongs to the nitroreductase family.</text>
</comment>
<dbReference type="CDD" id="cd02136">
    <property type="entry name" value="PnbA_NfnB-like"/>
    <property type="match status" value="1"/>
</dbReference>
<evidence type="ECO:0000259" key="6">
    <source>
        <dbReference type="Pfam" id="PF00881"/>
    </source>
</evidence>
<dbReference type="InterPro" id="IPR000415">
    <property type="entry name" value="Nitroreductase-like"/>
</dbReference>
<dbReference type="Gene3D" id="3.40.109.10">
    <property type="entry name" value="NADH Oxidase"/>
    <property type="match status" value="1"/>
</dbReference>
<evidence type="ECO:0000256" key="4">
    <source>
        <dbReference type="ARBA" id="ARBA00022643"/>
    </source>
</evidence>
<evidence type="ECO:0000313" key="8">
    <source>
        <dbReference type="Proteomes" id="UP000669060"/>
    </source>
</evidence>
<dbReference type="RefSeq" id="WP_208312537.1">
    <property type="nucleotide sequence ID" value="NZ_JAELYA010000002.1"/>
</dbReference>
<evidence type="ECO:0000256" key="2">
    <source>
        <dbReference type="ARBA" id="ARBA00007118"/>
    </source>
</evidence>
<reference evidence="7 8" key="1">
    <citation type="submission" date="2020-12" db="EMBL/GenBank/DDBJ databases">
        <title>Pseudomonas schmalbachii sp. nov. isolated from millipede gut.</title>
        <authorList>
            <person name="Shelomi M."/>
        </authorList>
    </citation>
    <scope>NUCLEOTIDE SEQUENCE [LARGE SCALE GENOMIC DNA]</scope>
    <source>
        <strain evidence="7 8">Milli4</strain>
    </source>
</reference>
<dbReference type="InterPro" id="IPR029479">
    <property type="entry name" value="Nitroreductase"/>
</dbReference>
<keyword evidence="8" id="KW-1185">Reference proteome</keyword>
<comment type="caution">
    <text evidence="7">The sequence shown here is derived from an EMBL/GenBank/DDBJ whole genome shotgun (WGS) entry which is preliminary data.</text>
</comment>
<evidence type="ECO:0000256" key="1">
    <source>
        <dbReference type="ARBA" id="ARBA00001917"/>
    </source>
</evidence>
<proteinExistence type="inferred from homology"/>
<comment type="cofactor">
    <cofactor evidence="1">
        <name>FMN</name>
        <dbReference type="ChEBI" id="CHEBI:58210"/>
    </cofactor>
</comment>
<sequence length="237" mass="26956">MHIDAAIRSRKSVRRFLPHDIPQQVVEHILEVAARAPSGSNVQPWHVHVLTGSAKQALCDDIQKAAKEQAGEHDAEYRYYPDDWFEPYLSRRRTIGFDLYDTLGISREDLAARERQHLRNFQFFDAPVGLLISLDRRLNIGSYMDVGMFIQNIMLAARGQGLHTCPQAAFAWYHKVVREHVPMAENDILVCGIALGHEDRSAPENALETEREPVAGFTTFLGFDEQHERVSVRPLTA</sequence>
<dbReference type="EMBL" id="JAELYA010000002">
    <property type="protein sequence ID" value="MBO3274677.1"/>
    <property type="molecule type" value="Genomic_DNA"/>
</dbReference>
<dbReference type="Pfam" id="PF00881">
    <property type="entry name" value="Nitroreductase"/>
    <property type="match status" value="1"/>
</dbReference>
<keyword evidence="4" id="KW-0288">FMN</keyword>
<dbReference type="PANTHER" id="PTHR43673">
    <property type="entry name" value="NAD(P)H NITROREDUCTASE YDGI-RELATED"/>
    <property type="match status" value="1"/>
</dbReference>
<dbReference type="SUPFAM" id="SSF55469">
    <property type="entry name" value="FMN-dependent nitroreductase-like"/>
    <property type="match status" value="1"/>
</dbReference>
<feature type="domain" description="Nitroreductase" evidence="6">
    <location>
        <begin position="7"/>
        <end position="197"/>
    </location>
</feature>
<keyword evidence="3" id="KW-0285">Flavoprotein</keyword>
<dbReference type="Proteomes" id="UP000669060">
    <property type="component" value="Unassembled WGS sequence"/>
</dbReference>
<keyword evidence="5" id="KW-0560">Oxidoreductase</keyword>
<name>A0ABS3TLY7_9PSED</name>
<accession>A0ABS3TLY7</accession>
<evidence type="ECO:0000256" key="5">
    <source>
        <dbReference type="ARBA" id="ARBA00023002"/>
    </source>
</evidence>
<dbReference type="PANTHER" id="PTHR43673:SF2">
    <property type="entry name" value="NITROREDUCTASE"/>
    <property type="match status" value="1"/>
</dbReference>
<organism evidence="7 8">
    <name type="scientific">Pseudomonas schmalbachii</name>
    <dbReference type="NCBI Taxonomy" id="2816993"/>
    <lineage>
        <taxon>Bacteria</taxon>
        <taxon>Pseudomonadati</taxon>
        <taxon>Pseudomonadota</taxon>
        <taxon>Gammaproteobacteria</taxon>
        <taxon>Pseudomonadales</taxon>
        <taxon>Pseudomonadaceae</taxon>
        <taxon>Pseudomonas</taxon>
    </lineage>
</organism>
<evidence type="ECO:0000313" key="7">
    <source>
        <dbReference type="EMBL" id="MBO3274677.1"/>
    </source>
</evidence>
<evidence type="ECO:0000256" key="3">
    <source>
        <dbReference type="ARBA" id="ARBA00022630"/>
    </source>
</evidence>
<protein>
    <submittedName>
        <fullName evidence="7">Nitroreductase</fullName>
    </submittedName>
</protein>
<gene>
    <name evidence="7" type="ORF">JFY56_05545</name>
</gene>